<sequence>MKIDHLPIGARFQWKGITYTKTGPMTATGDSGGTAFIPKHVVLQPVPGEAPPAPPEPTAAPLDAARVLAAFEAYHRKALTLTDEGAHAELEAARQRFLAGLR</sequence>
<accession>A0A4R6E0X9</accession>
<dbReference type="OrthoDB" id="9181667at2"/>
<dbReference type="RefSeq" id="WP_133590848.1">
    <property type="nucleotide sequence ID" value="NZ_SNVV01000007.1"/>
</dbReference>
<evidence type="ECO:0000313" key="2">
    <source>
        <dbReference type="Proteomes" id="UP000295129"/>
    </source>
</evidence>
<reference evidence="1 2" key="1">
    <citation type="submission" date="2019-03" db="EMBL/GenBank/DDBJ databases">
        <title>Genomic Encyclopedia of Type Strains, Phase IV (KMG-IV): sequencing the most valuable type-strain genomes for metagenomic binning, comparative biology and taxonomic classification.</title>
        <authorList>
            <person name="Goeker M."/>
        </authorList>
    </citation>
    <scope>NUCLEOTIDE SEQUENCE [LARGE SCALE GENOMIC DNA]</scope>
    <source>
        <strain evidence="1 2">DSM 12121</strain>
    </source>
</reference>
<gene>
    <name evidence="1" type="ORF">C7389_10785</name>
</gene>
<comment type="caution">
    <text evidence="1">The sequence shown here is derived from an EMBL/GenBank/DDBJ whole genome shotgun (WGS) entry which is preliminary data.</text>
</comment>
<evidence type="ECO:0000313" key="1">
    <source>
        <dbReference type="EMBL" id="TDN51351.1"/>
    </source>
</evidence>
<dbReference type="Proteomes" id="UP000295129">
    <property type="component" value="Unassembled WGS sequence"/>
</dbReference>
<proteinExistence type="predicted"/>
<dbReference type="EMBL" id="SNVV01000007">
    <property type="protein sequence ID" value="TDN51351.1"/>
    <property type="molecule type" value="Genomic_DNA"/>
</dbReference>
<dbReference type="AlphaFoldDB" id="A0A4R6E0X9"/>
<keyword evidence="2" id="KW-1185">Reference proteome</keyword>
<name>A0A4R6E0X9_9RHOO</name>
<protein>
    <submittedName>
        <fullName evidence="1">Uncharacterized protein</fullName>
    </submittedName>
</protein>
<organism evidence="1 2">
    <name type="scientific">Azoarcus indigens</name>
    <dbReference type="NCBI Taxonomy" id="29545"/>
    <lineage>
        <taxon>Bacteria</taxon>
        <taxon>Pseudomonadati</taxon>
        <taxon>Pseudomonadota</taxon>
        <taxon>Betaproteobacteria</taxon>
        <taxon>Rhodocyclales</taxon>
        <taxon>Zoogloeaceae</taxon>
        <taxon>Azoarcus</taxon>
    </lineage>
</organism>